<dbReference type="AlphaFoldDB" id="A0A3B1AJK6"/>
<feature type="transmembrane region" description="Helical" evidence="1">
    <location>
        <begin position="20"/>
        <end position="44"/>
    </location>
</feature>
<accession>A0A3B1AJK6</accession>
<sequence>MLRSIWIVIAPPLSVCRFGCNSCCIAPISVFWVAGLIAIAYGFIGGPANLPTMSLITQSLGILLWLISSVWAGITIYAINHDSSSPECRGDSNSVCRIVKKQQPDESNPLDEVARFKDVS</sequence>
<evidence type="ECO:0000313" key="2">
    <source>
        <dbReference type="EMBL" id="VAW92846.1"/>
    </source>
</evidence>
<feature type="transmembrane region" description="Helical" evidence="1">
    <location>
        <begin position="56"/>
        <end position="79"/>
    </location>
</feature>
<gene>
    <name evidence="2" type="ORF">MNBD_GAMMA22-491</name>
</gene>
<dbReference type="EMBL" id="UOFS01000013">
    <property type="protein sequence ID" value="VAW92846.1"/>
    <property type="molecule type" value="Genomic_DNA"/>
</dbReference>
<reference evidence="2" key="1">
    <citation type="submission" date="2018-06" db="EMBL/GenBank/DDBJ databases">
        <authorList>
            <person name="Zhirakovskaya E."/>
        </authorList>
    </citation>
    <scope>NUCLEOTIDE SEQUENCE</scope>
</reference>
<keyword evidence="1" id="KW-0812">Transmembrane</keyword>
<organism evidence="2">
    <name type="scientific">hydrothermal vent metagenome</name>
    <dbReference type="NCBI Taxonomy" id="652676"/>
    <lineage>
        <taxon>unclassified sequences</taxon>
        <taxon>metagenomes</taxon>
        <taxon>ecological metagenomes</taxon>
    </lineage>
</organism>
<evidence type="ECO:0000256" key="1">
    <source>
        <dbReference type="SAM" id="Phobius"/>
    </source>
</evidence>
<keyword evidence="1" id="KW-1133">Transmembrane helix</keyword>
<name>A0A3B1AJK6_9ZZZZ</name>
<protein>
    <submittedName>
        <fullName evidence="2">Uncharacterized protein</fullName>
    </submittedName>
</protein>
<proteinExistence type="predicted"/>
<keyword evidence="1" id="KW-0472">Membrane</keyword>